<protein>
    <submittedName>
        <fullName evidence="7">PCP degradation transcriptional activation protein</fullName>
    </submittedName>
</protein>
<keyword evidence="4" id="KW-0804">Transcription</keyword>
<keyword evidence="3" id="KW-0238">DNA-binding</keyword>
<dbReference type="Pfam" id="PF03466">
    <property type="entry name" value="LysR_substrate"/>
    <property type="match status" value="1"/>
</dbReference>
<evidence type="ECO:0000259" key="6">
    <source>
        <dbReference type="PROSITE" id="PS50931"/>
    </source>
</evidence>
<dbReference type="Gene3D" id="1.10.10.10">
    <property type="entry name" value="Winged helix-like DNA-binding domain superfamily/Winged helix DNA-binding domain"/>
    <property type="match status" value="1"/>
</dbReference>
<proteinExistence type="inferred from homology"/>
<evidence type="ECO:0000256" key="4">
    <source>
        <dbReference type="ARBA" id="ARBA00023163"/>
    </source>
</evidence>
<dbReference type="InterPro" id="IPR000847">
    <property type="entry name" value="LysR_HTH_N"/>
</dbReference>
<dbReference type="PROSITE" id="PS50931">
    <property type="entry name" value="HTH_LYSR"/>
    <property type="match status" value="1"/>
</dbReference>
<gene>
    <name evidence="7" type="primary">pcpR_6</name>
    <name evidence="7" type="ORF">R69776_06769</name>
</gene>
<dbReference type="InterPro" id="IPR050389">
    <property type="entry name" value="LysR-type_TF"/>
</dbReference>
<dbReference type="SUPFAM" id="SSF53850">
    <property type="entry name" value="Periplasmic binding protein-like II"/>
    <property type="match status" value="1"/>
</dbReference>
<comment type="similarity">
    <text evidence="1">Belongs to the LysR transcriptional regulatory family.</text>
</comment>
<comment type="caution">
    <text evidence="7">The sequence shown here is derived from an EMBL/GenBank/DDBJ whole genome shotgun (WGS) entry which is preliminary data.</text>
</comment>
<evidence type="ECO:0000256" key="2">
    <source>
        <dbReference type="ARBA" id="ARBA00023015"/>
    </source>
</evidence>
<dbReference type="InterPro" id="IPR005119">
    <property type="entry name" value="LysR_subst-bd"/>
</dbReference>
<feature type="region of interest" description="Disordered" evidence="5">
    <location>
        <begin position="308"/>
        <end position="328"/>
    </location>
</feature>
<dbReference type="CDD" id="cd08459">
    <property type="entry name" value="PBP2_DntR_NahR_LinR_like"/>
    <property type="match status" value="1"/>
</dbReference>
<dbReference type="EMBL" id="CAJNBH010000027">
    <property type="protein sequence ID" value="CAE6834974.1"/>
    <property type="molecule type" value="Genomic_DNA"/>
</dbReference>
<dbReference type="InterPro" id="IPR036388">
    <property type="entry name" value="WH-like_DNA-bd_sf"/>
</dbReference>
<dbReference type="PRINTS" id="PR00039">
    <property type="entry name" value="HTHLYSR"/>
</dbReference>
<organism evidence="7 8">
    <name type="scientific">Paraburkholderia nemoris</name>
    <dbReference type="NCBI Taxonomy" id="2793076"/>
    <lineage>
        <taxon>Bacteria</taxon>
        <taxon>Pseudomonadati</taxon>
        <taxon>Pseudomonadota</taxon>
        <taxon>Betaproteobacteria</taxon>
        <taxon>Burkholderiales</taxon>
        <taxon>Burkholderiaceae</taxon>
        <taxon>Paraburkholderia</taxon>
    </lineage>
</organism>
<sequence length="328" mass="36415">MTKSHSGITDLNLLRVFLAISDLRSLTAAGERLGLTQPAVSHALRRLRGLFDDPLFVRTPSGMVPTDAALRLHAPLTQAFEIINGAVQQLAKFDPATTTRVFRVSMSDMSEYFFLPPLLSMLDRTARGIRIEIANVSVDSVSAAMRSGEIDLALGYVPGLDSGCVSRTLFFDEHVCVVRAGHPLRKLKPTKEDLAGLRYVYASTNATGHRMVEQWLEELNLRRDIVLRLPHFVVAPEIVQNTDLAVIFPRSIAQRFNRNKSFRILPLPFSLPPIEIQVHCHAQFSADPGIAWLVDAIYDMFHQADPPEGAERMRKSPAVGKTGKAKRA</sequence>
<dbReference type="InterPro" id="IPR036390">
    <property type="entry name" value="WH_DNA-bd_sf"/>
</dbReference>
<evidence type="ECO:0000256" key="5">
    <source>
        <dbReference type="SAM" id="MobiDB-lite"/>
    </source>
</evidence>
<accession>A0ABN7MZG3</accession>
<dbReference type="SUPFAM" id="SSF46785">
    <property type="entry name" value="Winged helix' DNA-binding domain"/>
    <property type="match status" value="1"/>
</dbReference>
<dbReference type="Proteomes" id="UP000673821">
    <property type="component" value="Unassembled WGS sequence"/>
</dbReference>
<name>A0ABN7MZG3_9BURK</name>
<feature type="domain" description="HTH lysR-type" evidence="6">
    <location>
        <begin position="9"/>
        <end position="66"/>
    </location>
</feature>
<evidence type="ECO:0000313" key="8">
    <source>
        <dbReference type="Proteomes" id="UP000673821"/>
    </source>
</evidence>
<keyword evidence="2" id="KW-0805">Transcription regulation</keyword>
<keyword evidence="8" id="KW-1185">Reference proteome</keyword>
<dbReference type="Pfam" id="PF00126">
    <property type="entry name" value="HTH_1"/>
    <property type="match status" value="1"/>
</dbReference>
<evidence type="ECO:0000256" key="1">
    <source>
        <dbReference type="ARBA" id="ARBA00009437"/>
    </source>
</evidence>
<dbReference type="Gene3D" id="3.40.190.10">
    <property type="entry name" value="Periplasmic binding protein-like II"/>
    <property type="match status" value="2"/>
</dbReference>
<evidence type="ECO:0000256" key="3">
    <source>
        <dbReference type="ARBA" id="ARBA00023125"/>
    </source>
</evidence>
<evidence type="ECO:0000313" key="7">
    <source>
        <dbReference type="EMBL" id="CAE6834974.1"/>
    </source>
</evidence>
<dbReference type="PANTHER" id="PTHR30118">
    <property type="entry name" value="HTH-TYPE TRANSCRIPTIONAL REGULATOR LEUO-RELATED"/>
    <property type="match status" value="1"/>
</dbReference>
<dbReference type="RefSeq" id="WP_234477109.1">
    <property type="nucleotide sequence ID" value="NZ_CAJNAW010000004.1"/>
</dbReference>
<dbReference type="PANTHER" id="PTHR30118:SF15">
    <property type="entry name" value="TRANSCRIPTIONAL REGULATORY PROTEIN"/>
    <property type="match status" value="1"/>
</dbReference>
<reference evidence="7 8" key="1">
    <citation type="submission" date="2021-02" db="EMBL/GenBank/DDBJ databases">
        <authorList>
            <person name="Vanwijnsberghe S."/>
        </authorList>
    </citation>
    <scope>NUCLEOTIDE SEQUENCE [LARGE SCALE GENOMIC DNA]</scope>
    <source>
        <strain evidence="7 8">R-69776</strain>
    </source>
</reference>